<dbReference type="STRING" id="135208.A0A4Z0A1J5"/>
<dbReference type="InterPro" id="IPR005990">
    <property type="entry name" value="IMP_DH"/>
</dbReference>
<feature type="chain" id="PRO_5021495776" description="IMP dehydrogenase/GMP reductase domain-containing protein" evidence="2">
    <location>
        <begin position="21"/>
        <end position="161"/>
    </location>
</feature>
<dbReference type="InterPro" id="IPR013785">
    <property type="entry name" value="Aldolase_TIM"/>
</dbReference>
<keyword evidence="2" id="KW-0732">Signal</keyword>
<dbReference type="AlphaFoldDB" id="A0A4Z0A1J5"/>
<dbReference type="Pfam" id="PF00478">
    <property type="entry name" value="IMPDH"/>
    <property type="match status" value="1"/>
</dbReference>
<dbReference type="SUPFAM" id="SSF51412">
    <property type="entry name" value="Inosine monophosphate dehydrogenase (IMPDH)"/>
    <property type="match status" value="1"/>
</dbReference>
<organism evidence="4 5">
    <name type="scientific">Hericium alpestre</name>
    <dbReference type="NCBI Taxonomy" id="135208"/>
    <lineage>
        <taxon>Eukaryota</taxon>
        <taxon>Fungi</taxon>
        <taxon>Dikarya</taxon>
        <taxon>Basidiomycota</taxon>
        <taxon>Agaricomycotina</taxon>
        <taxon>Agaricomycetes</taxon>
        <taxon>Russulales</taxon>
        <taxon>Hericiaceae</taxon>
        <taxon>Hericium</taxon>
    </lineage>
</organism>
<dbReference type="GO" id="GO:0003938">
    <property type="term" value="F:IMP dehydrogenase activity"/>
    <property type="evidence" value="ECO:0007669"/>
    <property type="project" value="InterPro"/>
</dbReference>
<dbReference type="EMBL" id="SFCI01000382">
    <property type="protein sequence ID" value="TFY80157.1"/>
    <property type="molecule type" value="Genomic_DNA"/>
</dbReference>
<dbReference type="Proteomes" id="UP000298061">
    <property type="component" value="Unassembled WGS sequence"/>
</dbReference>
<name>A0A4Z0A1J5_9AGAM</name>
<evidence type="ECO:0000256" key="2">
    <source>
        <dbReference type="SAM" id="SignalP"/>
    </source>
</evidence>
<feature type="domain" description="IMP dehydrogenase/GMP reductase" evidence="3">
    <location>
        <begin position="53"/>
        <end position="148"/>
    </location>
</feature>
<dbReference type="PANTHER" id="PTHR11911:SF111">
    <property type="entry name" value="INOSINE-5'-MONOPHOSPHATE DEHYDROGENASE"/>
    <property type="match status" value="1"/>
</dbReference>
<evidence type="ECO:0000256" key="1">
    <source>
        <dbReference type="ARBA" id="ARBA00005502"/>
    </source>
</evidence>
<dbReference type="InterPro" id="IPR001093">
    <property type="entry name" value="IMP_DH_GMPRt"/>
</dbReference>
<gene>
    <name evidence="4" type="ORF">EWM64_g3856</name>
</gene>
<reference evidence="4 5" key="1">
    <citation type="submission" date="2019-02" db="EMBL/GenBank/DDBJ databases">
        <title>Genome sequencing of the rare red list fungi Hericium alpestre (H. flagellum).</title>
        <authorList>
            <person name="Buettner E."/>
            <person name="Kellner H."/>
        </authorList>
    </citation>
    <scope>NUCLEOTIDE SEQUENCE [LARGE SCALE GENOMIC DNA]</scope>
    <source>
        <strain evidence="4 5">DSM 108284</strain>
    </source>
</reference>
<evidence type="ECO:0000313" key="5">
    <source>
        <dbReference type="Proteomes" id="UP000298061"/>
    </source>
</evidence>
<dbReference type="GO" id="GO:0006183">
    <property type="term" value="P:GTP biosynthetic process"/>
    <property type="evidence" value="ECO:0007669"/>
    <property type="project" value="TreeGrafter"/>
</dbReference>
<dbReference type="PANTHER" id="PTHR11911">
    <property type="entry name" value="INOSINE-5-MONOPHOSPHATE DEHYDROGENASE RELATED"/>
    <property type="match status" value="1"/>
</dbReference>
<dbReference type="GO" id="GO:0005737">
    <property type="term" value="C:cytoplasm"/>
    <property type="evidence" value="ECO:0007669"/>
    <property type="project" value="TreeGrafter"/>
</dbReference>
<comment type="similarity">
    <text evidence="1">Belongs to the IMPDH/GMPR family.</text>
</comment>
<evidence type="ECO:0000259" key="3">
    <source>
        <dbReference type="Pfam" id="PF00478"/>
    </source>
</evidence>
<protein>
    <recommendedName>
        <fullName evidence="3">IMP dehydrogenase/GMP reductase domain-containing protein</fullName>
    </recommendedName>
</protein>
<evidence type="ECO:0000313" key="4">
    <source>
        <dbReference type="EMBL" id="TFY80157.1"/>
    </source>
</evidence>
<dbReference type="Gene3D" id="3.20.20.70">
    <property type="entry name" value="Aldolase class I"/>
    <property type="match status" value="1"/>
</dbReference>
<sequence length="161" mass="16872">MKISLLATVLSAGLAVRGAAIVPADTTAYNATEVAVIPARTNSSYALDADARSLEAMEQGKPGPNSAAKDTSKYPTPASAVKVAQGVSGDVQDKGSVKDFVPYLVAGLQHSFQDIGVRNVQELRKGVAEERVRFELRTASAQVEGGVHGLNSYTKRLFAPA</sequence>
<feature type="signal peptide" evidence="2">
    <location>
        <begin position="1"/>
        <end position="20"/>
    </location>
</feature>
<comment type="caution">
    <text evidence="4">The sequence shown here is derived from an EMBL/GenBank/DDBJ whole genome shotgun (WGS) entry which is preliminary data.</text>
</comment>
<dbReference type="OrthoDB" id="416622at2759"/>
<accession>A0A4Z0A1J5</accession>
<dbReference type="SMART" id="SM01240">
    <property type="entry name" value="IMPDH"/>
    <property type="match status" value="1"/>
</dbReference>
<proteinExistence type="inferred from homology"/>
<keyword evidence="5" id="KW-1185">Reference proteome</keyword>